<gene>
    <name evidence="2" type="ORF">SAMN05443575_2609</name>
</gene>
<proteinExistence type="predicted"/>
<evidence type="ECO:0000259" key="1">
    <source>
        <dbReference type="PROSITE" id="PS51819"/>
    </source>
</evidence>
<dbReference type="InterPro" id="IPR037523">
    <property type="entry name" value="VOC_core"/>
</dbReference>
<reference evidence="2 3" key="1">
    <citation type="submission" date="2016-11" db="EMBL/GenBank/DDBJ databases">
        <authorList>
            <person name="Jaros S."/>
            <person name="Januszkiewicz K."/>
            <person name="Wedrychowicz H."/>
        </authorList>
    </citation>
    <scope>NUCLEOTIDE SEQUENCE [LARGE SCALE GENOMIC DNA]</scope>
    <source>
        <strain evidence="2 3">DSM 45627</strain>
    </source>
</reference>
<keyword evidence="3" id="KW-1185">Reference proteome</keyword>
<dbReference type="InterPro" id="IPR004360">
    <property type="entry name" value="Glyas_Fos-R_dOase_dom"/>
</dbReference>
<evidence type="ECO:0000313" key="3">
    <source>
        <dbReference type="Proteomes" id="UP000186132"/>
    </source>
</evidence>
<dbReference type="EMBL" id="FQVU01000003">
    <property type="protein sequence ID" value="SHG71276.1"/>
    <property type="molecule type" value="Genomic_DNA"/>
</dbReference>
<feature type="domain" description="VOC" evidence="1">
    <location>
        <begin position="4"/>
        <end position="115"/>
    </location>
</feature>
<organism evidence="2 3">
    <name type="scientific">Jatrophihabitans endophyticus</name>
    <dbReference type="NCBI Taxonomy" id="1206085"/>
    <lineage>
        <taxon>Bacteria</taxon>
        <taxon>Bacillati</taxon>
        <taxon>Actinomycetota</taxon>
        <taxon>Actinomycetes</taxon>
        <taxon>Jatrophihabitantales</taxon>
        <taxon>Jatrophihabitantaceae</taxon>
        <taxon>Jatrophihabitans</taxon>
    </lineage>
</organism>
<name>A0A1M5M207_9ACTN</name>
<dbReference type="InterPro" id="IPR029068">
    <property type="entry name" value="Glyas_Bleomycin-R_OHBP_Dase"/>
</dbReference>
<dbReference type="Gene3D" id="3.10.180.10">
    <property type="entry name" value="2,3-Dihydroxybiphenyl 1,2-Dioxygenase, domain 1"/>
    <property type="match status" value="1"/>
</dbReference>
<dbReference type="PROSITE" id="PS51819">
    <property type="entry name" value="VOC"/>
    <property type="match status" value="1"/>
</dbReference>
<dbReference type="SUPFAM" id="SSF54593">
    <property type="entry name" value="Glyoxalase/Bleomycin resistance protein/Dihydroxybiphenyl dioxygenase"/>
    <property type="match status" value="1"/>
</dbReference>
<accession>A0A1M5M207</accession>
<dbReference type="OrthoDB" id="9798201at2"/>
<dbReference type="AlphaFoldDB" id="A0A1M5M207"/>
<protein>
    <recommendedName>
        <fullName evidence="1">VOC domain-containing protein</fullName>
    </recommendedName>
</protein>
<dbReference type="Proteomes" id="UP000186132">
    <property type="component" value="Unassembled WGS sequence"/>
</dbReference>
<dbReference type="RefSeq" id="WP_073390732.1">
    <property type="nucleotide sequence ID" value="NZ_FQVU01000003.1"/>
</dbReference>
<evidence type="ECO:0000313" key="2">
    <source>
        <dbReference type="EMBL" id="SHG71276.1"/>
    </source>
</evidence>
<dbReference type="Pfam" id="PF00903">
    <property type="entry name" value="Glyoxalase"/>
    <property type="match status" value="1"/>
</dbReference>
<dbReference type="STRING" id="1206085.SAMN05443575_2609"/>
<sequence>MPRTIRIVPIVTVADIGTARDHFVTVLGLREVMNHGWIATYADDSGRAQLSLMTRDATAPVNPDVSVEVDDVDAAHAAAVSAGLEIVHPLRDEEWGVRRFFFRDATGTVVNVLGHA</sequence>